<evidence type="ECO:0000256" key="1">
    <source>
        <dbReference type="SAM" id="MobiDB-lite"/>
    </source>
</evidence>
<gene>
    <name evidence="2" type="ORF">mRhiFer1_002270</name>
</gene>
<organism evidence="2 3">
    <name type="scientific">Rhinolophus ferrumequinum</name>
    <name type="common">Greater horseshoe bat</name>
    <dbReference type="NCBI Taxonomy" id="59479"/>
    <lineage>
        <taxon>Eukaryota</taxon>
        <taxon>Metazoa</taxon>
        <taxon>Chordata</taxon>
        <taxon>Craniata</taxon>
        <taxon>Vertebrata</taxon>
        <taxon>Euteleostomi</taxon>
        <taxon>Mammalia</taxon>
        <taxon>Eutheria</taxon>
        <taxon>Laurasiatheria</taxon>
        <taxon>Chiroptera</taxon>
        <taxon>Yinpterochiroptera</taxon>
        <taxon>Rhinolophoidea</taxon>
        <taxon>Rhinolophidae</taxon>
        <taxon>Rhinolophinae</taxon>
        <taxon>Rhinolophus</taxon>
    </lineage>
</organism>
<dbReference type="EMBL" id="JACAGC010000020">
    <property type="protein sequence ID" value="KAF6298195.1"/>
    <property type="molecule type" value="Genomic_DNA"/>
</dbReference>
<name>A0A7J7TCC7_RHIFE</name>
<feature type="compositionally biased region" description="Pro residues" evidence="1">
    <location>
        <begin position="95"/>
        <end position="104"/>
    </location>
</feature>
<accession>A0A7J7TCC7</accession>
<feature type="compositionally biased region" description="Low complexity" evidence="1">
    <location>
        <begin position="62"/>
        <end position="77"/>
    </location>
</feature>
<feature type="compositionally biased region" description="Low complexity" evidence="1">
    <location>
        <begin position="84"/>
        <end position="94"/>
    </location>
</feature>
<feature type="compositionally biased region" description="Polar residues" evidence="1">
    <location>
        <begin position="112"/>
        <end position="138"/>
    </location>
</feature>
<feature type="region of interest" description="Disordered" evidence="1">
    <location>
        <begin position="23"/>
        <end position="138"/>
    </location>
</feature>
<protein>
    <submittedName>
        <fullName evidence="2">Coiled-coil domain containing 200</fullName>
    </submittedName>
</protein>
<evidence type="ECO:0000313" key="2">
    <source>
        <dbReference type="EMBL" id="KAF6298195.1"/>
    </source>
</evidence>
<feature type="compositionally biased region" description="Polar residues" evidence="1">
    <location>
        <begin position="51"/>
        <end position="60"/>
    </location>
</feature>
<reference evidence="2 3" key="1">
    <citation type="journal article" date="2020" name="Nature">
        <title>Six reference-quality genomes reveal evolution of bat adaptations.</title>
        <authorList>
            <person name="Jebb D."/>
            <person name="Huang Z."/>
            <person name="Pippel M."/>
            <person name="Hughes G.M."/>
            <person name="Lavrichenko K."/>
            <person name="Devanna P."/>
            <person name="Winkler S."/>
            <person name="Jermiin L.S."/>
            <person name="Skirmuntt E.C."/>
            <person name="Katzourakis A."/>
            <person name="Burkitt-Gray L."/>
            <person name="Ray D.A."/>
            <person name="Sullivan K.A.M."/>
            <person name="Roscito J.G."/>
            <person name="Kirilenko B.M."/>
            <person name="Davalos L.M."/>
            <person name="Corthals A.P."/>
            <person name="Power M.L."/>
            <person name="Jones G."/>
            <person name="Ransome R.D."/>
            <person name="Dechmann D.K.N."/>
            <person name="Locatelli A.G."/>
            <person name="Puechmaille S.J."/>
            <person name="Fedrigo O."/>
            <person name="Jarvis E.D."/>
            <person name="Hiller M."/>
            <person name="Vernes S.C."/>
            <person name="Myers E.W."/>
            <person name="Teeling E.C."/>
        </authorList>
    </citation>
    <scope>NUCLEOTIDE SEQUENCE [LARGE SCALE GENOMIC DNA]</scope>
    <source>
        <strain evidence="2">MRhiFer1</strain>
        <tissue evidence="2">Lung</tissue>
    </source>
</reference>
<evidence type="ECO:0000313" key="3">
    <source>
        <dbReference type="Proteomes" id="UP000585614"/>
    </source>
</evidence>
<feature type="compositionally biased region" description="Basic and acidic residues" evidence="1">
    <location>
        <begin position="34"/>
        <end position="50"/>
    </location>
</feature>
<comment type="caution">
    <text evidence="2">The sequence shown here is derived from an EMBL/GenBank/DDBJ whole genome shotgun (WGS) entry which is preliminary data.</text>
</comment>
<proteinExistence type="predicted"/>
<sequence length="190" mass="21985">MGSAYHWEARRKQMALDRRRWLMAQQEQQQRQQQELKKLQEEECQSEKKPQPSQESQQVPRPSLVLSQPQPAQPQSSQRKKLLEQLLAQAQPQVSPLPPQPTPQPSQQNAQDPLTQYTTKHNLQDSQKPGPQLGSVGTHQAAGQFNCFNNKFQGGPTIPQYPSFRKSDQCSPDKYTKYLRFTSMNYIQQW</sequence>
<dbReference type="Proteomes" id="UP000585614">
    <property type="component" value="Unassembled WGS sequence"/>
</dbReference>
<dbReference type="AlphaFoldDB" id="A0A7J7TCC7"/>